<comment type="caution">
    <text evidence="1">The sequence shown here is derived from an EMBL/GenBank/DDBJ whole genome shotgun (WGS) entry which is preliminary data.</text>
</comment>
<dbReference type="OrthoDB" id="73362at2157"/>
<dbReference type="AlphaFoldDB" id="A0A1Y3GE15"/>
<sequence length="214" mass="24660">MSLEISSLEDIFKEIHSDFKPIDPSKVVVANWVRWKCKYGCKAYGKHYSCPPHTPTPEKTKSVLEEYTTAYLFRFQDIEIDPEYLQEGQPTCYSEVMGEGKPNPKHLHHYFYPGVKNVYETMPKLEREAFIHGFYKAFSFVGLPCSLCNECIIEEKQLEEPISKKHCRNPETMRPPMEGSGIDVIKTAKNAGYKPEILTTTEQPIDLYGLLLIE</sequence>
<dbReference type="RefSeq" id="WP_086637707.1">
    <property type="nucleotide sequence ID" value="NZ_MRZU01000004.1"/>
</dbReference>
<organism evidence="1 2">
    <name type="scientific">Methanonatronarchaeum thermophilum</name>
    <dbReference type="NCBI Taxonomy" id="1927129"/>
    <lineage>
        <taxon>Archaea</taxon>
        <taxon>Methanobacteriati</taxon>
        <taxon>Methanobacteriota</taxon>
        <taxon>Methanonatronarchaeia</taxon>
        <taxon>Methanonatronarchaeales</taxon>
        <taxon>Methanonatronarchaeaceae</taxon>
        <taxon>Methanonatronarchaeum</taxon>
    </lineage>
</organism>
<accession>A0A1Y3GE15</accession>
<dbReference type="Pfam" id="PF10050">
    <property type="entry name" value="DUF2284"/>
    <property type="match status" value="1"/>
</dbReference>
<reference evidence="1 2" key="1">
    <citation type="submission" date="2016-12" db="EMBL/GenBank/DDBJ databases">
        <title>Discovery of methanogenic haloarchaea.</title>
        <authorList>
            <person name="Sorokin D.Y."/>
            <person name="Makarova K.S."/>
            <person name="Abbas B."/>
            <person name="Ferrer M."/>
            <person name="Golyshin P.N."/>
        </authorList>
    </citation>
    <scope>NUCLEOTIDE SEQUENCE [LARGE SCALE GENOMIC DNA]</scope>
    <source>
        <strain evidence="1">AMET1</strain>
    </source>
</reference>
<evidence type="ECO:0000313" key="2">
    <source>
        <dbReference type="Proteomes" id="UP000195137"/>
    </source>
</evidence>
<name>A0A1Y3GE15_9EURY</name>
<dbReference type="EMBL" id="MRZU01000004">
    <property type="protein sequence ID" value="OUJ18434.1"/>
    <property type="molecule type" value="Genomic_DNA"/>
</dbReference>
<protein>
    <submittedName>
        <fullName evidence="1">Putative metal-binding protein</fullName>
    </submittedName>
</protein>
<gene>
    <name evidence="1" type="ORF">AMET1_1350</name>
</gene>
<dbReference type="InterPro" id="IPR019271">
    <property type="entry name" value="DUF2284_metal-binding"/>
</dbReference>
<keyword evidence="2" id="KW-1185">Reference proteome</keyword>
<proteinExistence type="predicted"/>
<dbReference type="Proteomes" id="UP000195137">
    <property type="component" value="Unassembled WGS sequence"/>
</dbReference>
<evidence type="ECO:0000313" key="1">
    <source>
        <dbReference type="EMBL" id="OUJ18434.1"/>
    </source>
</evidence>